<dbReference type="PATRIC" id="fig|45065.4.peg.930"/>
<keyword evidence="5 9" id="KW-0812">Transmembrane</keyword>
<dbReference type="Pfam" id="PF03799">
    <property type="entry name" value="FtsQ_DivIB_C"/>
    <property type="match status" value="1"/>
</dbReference>
<dbReference type="GO" id="GO:0043093">
    <property type="term" value="P:FtsZ-dependent cytokinesis"/>
    <property type="evidence" value="ECO:0007669"/>
    <property type="project" value="UniProtKB-UniRule"/>
</dbReference>
<dbReference type="EMBL" id="LNYC01000031">
    <property type="protein sequence ID" value="KTD00961.1"/>
    <property type="molecule type" value="Genomic_DNA"/>
</dbReference>
<name>A0A0W0TZN2_9GAMM</name>
<evidence type="ECO:0000256" key="5">
    <source>
        <dbReference type="ARBA" id="ARBA00022692"/>
    </source>
</evidence>
<keyword evidence="4 9" id="KW-0132">Cell division</keyword>
<organism evidence="10 11">
    <name type="scientific">Legionella geestiana</name>
    <dbReference type="NCBI Taxonomy" id="45065"/>
    <lineage>
        <taxon>Bacteria</taxon>
        <taxon>Pseudomonadati</taxon>
        <taxon>Pseudomonadota</taxon>
        <taxon>Gammaproteobacteria</taxon>
        <taxon>Legionellales</taxon>
        <taxon>Legionellaceae</taxon>
        <taxon>Legionella</taxon>
    </lineage>
</organism>
<dbReference type="PROSITE" id="PS51779">
    <property type="entry name" value="POTRA"/>
    <property type="match status" value="1"/>
</dbReference>
<dbReference type="GO" id="GO:0005886">
    <property type="term" value="C:plasma membrane"/>
    <property type="evidence" value="ECO:0007669"/>
    <property type="project" value="UniProtKB-SubCell"/>
</dbReference>
<protein>
    <recommendedName>
        <fullName evidence="9">Cell division protein FtsQ</fullName>
    </recommendedName>
</protein>
<keyword evidence="3 9" id="KW-0997">Cell inner membrane</keyword>
<keyword evidence="8 9" id="KW-0131">Cell cycle</keyword>
<dbReference type="RefSeq" id="WP_028386067.1">
    <property type="nucleotide sequence ID" value="NZ_CAAAHN010000008.1"/>
</dbReference>
<evidence type="ECO:0000256" key="4">
    <source>
        <dbReference type="ARBA" id="ARBA00022618"/>
    </source>
</evidence>
<dbReference type="InterPro" id="IPR034746">
    <property type="entry name" value="POTRA"/>
</dbReference>
<comment type="subunit">
    <text evidence="9">Part of a complex composed of FtsB, FtsL and FtsQ.</text>
</comment>
<evidence type="ECO:0000256" key="8">
    <source>
        <dbReference type="ARBA" id="ARBA00023306"/>
    </source>
</evidence>
<comment type="similarity">
    <text evidence="9">Belongs to the FtsQ/DivIB family. FtsQ subfamily.</text>
</comment>
<evidence type="ECO:0000313" key="11">
    <source>
        <dbReference type="Proteomes" id="UP000054785"/>
    </source>
</evidence>
<dbReference type="Gene3D" id="3.40.50.11690">
    <property type="entry name" value="Cell division protein FtsQ/DivIB"/>
    <property type="match status" value="1"/>
</dbReference>
<dbReference type="STRING" id="45065.Lgee_0866"/>
<dbReference type="InterPro" id="IPR005548">
    <property type="entry name" value="Cell_div_FtsQ/DivIB_C"/>
</dbReference>
<dbReference type="InterPro" id="IPR013685">
    <property type="entry name" value="POTRA_FtsQ_type"/>
</dbReference>
<evidence type="ECO:0000256" key="3">
    <source>
        <dbReference type="ARBA" id="ARBA00022519"/>
    </source>
</evidence>
<feature type="transmembrane region" description="Helical" evidence="9">
    <location>
        <begin position="12"/>
        <end position="33"/>
    </location>
</feature>
<gene>
    <name evidence="9 10" type="primary">ftsQ</name>
    <name evidence="10" type="ORF">Lgee_0866</name>
</gene>
<evidence type="ECO:0000256" key="1">
    <source>
        <dbReference type="ARBA" id="ARBA00004370"/>
    </source>
</evidence>
<dbReference type="Proteomes" id="UP000054785">
    <property type="component" value="Unassembled WGS sequence"/>
</dbReference>
<evidence type="ECO:0000256" key="7">
    <source>
        <dbReference type="ARBA" id="ARBA00023136"/>
    </source>
</evidence>
<dbReference type="Gene3D" id="3.10.20.310">
    <property type="entry name" value="membrane protein fhac"/>
    <property type="match status" value="1"/>
</dbReference>
<dbReference type="PANTHER" id="PTHR35851:SF1">
    <property type="entry name" value="CELL DIVISION PROTEIN FTSQ"/>
    <property type="match status" value="1"/>
</dbReference>
<dbReference type="PANTHER" id="PTHR35851">
    <property type="entry name" value="CELL DIVISION PROTEIN FTSQ"/>
    <property type="match status" value="1"/>
</dbReference>
<keyword evidence="11" id="KW-1185">Reference proteome</keyword>
<accession>A0A0W0TZN2</accession>
<dbReference type="GO" id="GO:0090529">
    <property type="term" value="P:cell septum assembly"/>
    <property type="evidence" value="ECO:0007669"/>
    <property type="project" value="InterPro"/>
</dbReference>
<dbReference type="GO" id="GO:0032153">
    <property type="term" value="C:cell division site"/>
    <property type="evidence" value="ECO:0007669"/>
    <property type="project" value="UniProtKB-UniRule"/>
</dbReference>
<evidence type="ECO:0000313" key="10">
    <source>
        <dbReference type="EMBL" id="KTD00961.1"/>
    </source>
</evidence>
<comment type="function">
    <text evidence="9">Essential cell division protein. May link together the upstream cell division proteins, which are predominantly cytoplasmic, with the downstream cell division proteins, which are predominantly periplasmic. May control correct divisome assembly.</text>
</comment>
<keyword evidence="6 9" id="KW-1133">Transmembrane helix</keyword>
<dbReference type="InterPro" id="IPR045335">
    <property type="entry name" value="FtsQ_C_sf"/>
</dbReference>
<reference evidence="10 11" key="1">
    <citation type="submission" date="2015-11" db="EMBL/GenBank/DDBJ databases">
        <title>Genomic analysis of 38 Legionella species identifies large and diverse effector repertoires.</title>
        <authorList>
            <person name="Burstein D."/>
            <person name="Amaro F."/>
            <person name="Zusman T."/>
            <person name="Lifshitz Z."/>
            <person name="Cohen O."/>
            <person name="Gilbert J.A."/>
            <person name="Pupko T."/>
            <person name="Shuman H.A."/>
            <person name="Segal G."/>
        </authorList>
    </citation>
    <scope>NUCLEOTIDE SEQUENCE [LARGE SCALE GENOMIC DNA]</scope>
    <source>
        <strain evidence="10 11">ATCC 49504</strain>
    </source>
</reference>
<dbReference type="AlphaFoldDB" id="A0A0W0TZN2"/>
<sequence length="236" mass="27107">MEAEREQWRDAWLMSFLVVCALLLAARLVYWYLASPERFPVNTVKITASYRHVSRTTLESILSEFSGASFFSLPVRRLYARLSELDWVEKADVERQWPDTLVIRLKERTPLARWNQTILTQDGALVPLSEGAGSLPTLPVLTGPETQRAEVLQVYKKLSKLLSNYGMYATALNLRDNQAWELTLANGFEIRLGKKDLETRLHRFCKAYPAVFGDTPNQMASVDLRYPHGMAVRWKQ</sequence>
<comment type="caution">
    <text evidence="10">The sequence shown here is derived from an EMBL/GenBank/DDBJ whole genome shotgun (WGS) entry which is preliminary data.</text>
</comment>
<dbReference type="OrthoDB" id="9790370at2"/>
<dbReference type="Pfam" id="PF08478">
    <property type="entry name" value="POTRA_1"/>
    <property type="match status" value="1"/>
</dbReference>
<comment type="subcellular location">
    <subcellularLocation>
        <location evidence="9">Cell inner membrane</location>
        <topology evidence="9">Single-pass type II membrane protein</topology>
    </subcellularLocation>
    <subcellularLocation>
        <location evidence="1">Membrane</location>
    </subcellularLocation>
    <text evidence="9">Localizes to the division septum.</text>
</comment>
<dbReference type="HAMAP" id="MF_00911">
    <property type="entry name" value="FtsQ_subfam"/>
    <property type="match status" value="1"/>
</dbReference>
<evidence type="ECO:0000256" key="2">
    <source>
        <dbReference type="ARBA" id="ARBA00022475"/>
    </source>
</evidence>
<keyword evidence="7 9" id="KW-0472">Membrane</keyword>
<dbReference type="InterPro" id="IPR026579">
    <property type="entry name" value="FtsQ"/>
</dbReference>
<evidence type="ECO:0000256" key="6">
    <source>
        <dbReference type="ARBA" id="ARBA00022989"/>
    </source>
</evidence>
<evidence type="ECO:0000256" key="9">
    <source>
        <dbReference type="HAMAP-Rule" id="MF_00911"/>
    </source>
</evidence>
<proteinExistence type="inferred from homology"/>
<keyword evidence="2 9" id="KW-1003">Cell membrane</keyword>